<dbReference type="AlphaFoldDB" id="A0A8J2K059"/>
<organism evidence="1 2">
    <name type="scientific">Allacma fusca</name>
    <dbReference type="NCBI Taxonomy" id="39272"/>
    <lineage>
        <taxon>Eukaryota</taxon>
        <taxon>Metazoa</taxon>
        <taxon>Ecdysozoa</taxon>
        <taxon>Arthropoda</taxon>
        <taxon>Hexapoda</taxon>
        <taxon>Collembola</taxon>
        <taxon>Symphypleona</taxon>
        <taxon>Sminthuridae</taxon>
        <taxon>Allacma</taxon>
    </lineage>
</organism>
<dbReference type="EMBL" id="CAJVCH010144452">
    <property type="protein sequence ID" value="CAG7727153.1"/>
    <property type="molecule type" value="Genomic_DNA"/>
</dbReference>
<comment type="caution">
    <text evidence="1">The sequence shown here is derived from an EMBL/GenBank/DDBJ whole genome shotgun (WGS) entry which is preliminary data.</text>
</comment>
<reference evidence="1" key="1">
    <citation type="submission" date="2021-06" db="EMBL/GenBank/DDBJ databases">
        <authorList>
            <person name="Hodson N. C."/>
            <person name="Mongue J. A."/>
            <person name="Jaron S. K."/>
        </authorList>
    </citation>
    <scope>NUCLEOTIDE SEQUENCE</scope>
</reference>
<proteinExistence type="predicted"/>
<sequence>MVSGDLKIRMRNSTRTIALVLISLSSCVGFGVDRPKRQLYRGDIPHYRPLDGKYQQSPNNQNFLHDGGINFDFDGNIKTHNLNADNPMIRFVPEDAIIAPGPNLVHAPHLITSNNQIHEQPVVFVEQPVTNHQPIISNAYTTPVGVAVNSKQVPTVLKTERYTVVTHTRN</sequence>
<protein>
    <submittedName>
        <fullName evidence="1">Uncharacterized protein</fullName>
    </submittedName>
</protein>
<evidence type="ECO:0000313" key="2">
    <source>
        <dbReference type="Proteomes" id="UP000708208"/>
    </source>
</evidence>
<dbReference type="Proteomes" id="UP000708208">
    <property type="component" value="Unassembled WGS sequence"/>
</dbReference>
<keyword evidence="2" id="KW-1185">Reference proteome</keyword>
<name>A0A8J2K059_9HEXA</name>
<dbReference type="PROSITE" id="PS51257">
    <property type="entry name" value="PROKAR_LIPOPROTEIN"/>
    <property type="match status" value="1"/>
</dbReference>
<accession>A0A8J2K059</accession>
<gene>
    <name evidence="1" type="ORF">AFUS01_LOCUS16010</name>
</gene>
<evidence type="ECO:0000313" key="1">
    <source>
        <dbReference type="EMBL" id="CAG7727153.1"/>
    </source>
</evidence>